<dbReference type="InterPro" id="IPR014001">
    <property type="entry name" value="Helicase_ATP-bd"/>
</dbReference>
<dbReference type="Pfam" id="PF00271">
    <property type="entry name" value="Helicase_C"/>
    <property type="match status" value="1"/>
</dbReference>
<keyword evidence="3 7" id="KW-0378">Hydrolase</keyword>
<evidence type="ECO:0000256" key="3">
    <source>
        <dbReference type="ARBA" id="ARBA00022801"/>
    </source>
</evidence>
<dbReference type="InterPro" id="IPR036388">
    <property type="entry name" value="WH-like_DNA-bd_sf"/>
</dbReference>
<dbReference type="SMART" id="SM00490">
    <property type="entry name" value="HELICc"/>
    <property type="match status" value="1"/>
</dbReference>
<dbReference type="InterPro" id="IPR036390">
    <property type="entry name" value="WH_DNA-bd_sf"/>
</dbReference>
<comment type="subcellular location">
    <subcellularLocation>
        <location evidence="7">Nucleus</location>
    </subcellularLocation>
</comment>
<proteinExistence type="inferred from homology"/>
<dbReference type="Pfam" id="PF09382">
    <property type="entry name" value="RQC"/>
    <property type="match status" value="1"/>
</dbReference>
<dbReference type="SUPFAM" id="SSF52540">
    <property type="entry name" value="P-loop containing nucleoside triphosphate hydrolases"/>
    <property type="match status" value="1"/>
</dbReference>
<dbReference type="InterPro" id="IPR011545">
    <property type="entry name" value="DEAD/DEAH_box_helicase_dom"/>
</dbReference>
<dbReference type="Proteomes" id="UP001152795">
    <property type="component" value="Unassembled WGS sequence"/>
</dbReference>
<keyword evidence="4 7" id="KW-0347">Helicase</keyword>
<dbReference type="NCBIfam" id="TIGR00614">
    <property type="entry name" value="recQ_fam"/>
    <property type="match status" value="1"/>
</dbReference>
<dbReference type="GO" id="GO:0006260">
    <property type="term" value="P:DNA replication"/>
    <property type="evidence" value="ECO:0007669"/>
    <property type="project" value="InterPro"/>
</dbReference>
<keyword evidence="2 7" id="KW-0547">Nucleotide-binding</keyword>
<dbReference type="Gene3D" id="3.40.50.300">
    <property type="entry name" value="P-loop containing nucleotide triphosphate hydrolases"/>
    <property type="match status" value="2"/>
</dbReference>
<evidence type="ECO:0000256" key="5">
    <source>
        <dbReference type="ARBA" id="ARBA00022840"/>
    </source>
</evidence>
<dbReference type="PANTHER" id="PTHR13710:SF147">
    <property type="entry name" value="DNA HELICASE"/>
    <property type="match status" value="1"/>
</dbReference>
<evidence type="ECO:0000313" key="9">
    <source>
        <dbReference type="Proteomes" id="UP001152795"/>
    </source>
</evidence>
<dbReference type="PROSITE" id="PS51192">
    <property type="entry name" value="HELICASE_ATP_BIND_1"/>
    <property type="match status" value="1"/>
</dbReference>
<dbReference type="InterPro" id="IPR032284">
    <property type="entry name" value="RecQ_Zn-bd"/>
</dbReference>
<dbReference type="EC" id="5.6.2.4" evidence="7"/>
<dbReference type="SMART" id="SM00956">
    <property type="entry name" value="RQC"/>
    <property type="match status" value="1"/>
</dbReference>
<evidence type="ECO:0000256" key="1">
    <source>
        <dbReference type="ARBA" id="ARBA00005446"/>
    </source>
</evidence>
<dbReference type="Pfam" id="PF16124">
    <property type="entry name" value="RecQ_Zn_bind"/>
    <property type="match status" value="1"/>
</dbReference>
<dbReference type="OrthoDB" id="6020335at2759"/>
<dbReference type="Pfam" id="PF00270">
    <property type="entry name" value="DEAD"/>
    <property type="match status" value="1"/>
</dbReference>
<evidence type="ECO:0000313" key="8">
    <source>
        <dbReference type="EMBL" id="CAB3997439.1"/>
    </source>
</evidence>
<protein>
    <recommendedName>
        <fullName evidence="7">ATP-dependent DNA helicase</fullName>
        <ecNumber evidence="7">5.6.2.4</ecNumber>
    </recommendedName>
</protein>
<organism evidence="8 9">
    <name type="scientific">Paramuricea clavata</name>
    <name type="common">Red gorgonian</name>
    <name type="synonym">Violescent sea-whip</name>
    <dbReference type="NCBI Taxonomy" id="317549"/>
    <lineage>
        <taxon>Eukaryota</taxon>
        <taxon>Metazoa</taxon>
        <taxon>Cnidaria</taxon>
        <taxon>Anthozoa</taxon>
        <taxon>Octocorallia</taxon>
        <taxon>Malacalcyonacea</taxon>
        <taxon>Plexauridae</taxon>
        <taxon>Paramuricea</taxon>
    </lineage>
</organism>
<dbReference type="SMART" id="SM00487">
    <property type="entry name" value="DEXDc"/>
    <property type="match status" value="1"/>
</dbReference>
<dbReference type="GO" id="GO:0005694">
    <property type="term" value="C:chromosome"/>
    <property type="evidence" value="ECO:0007669"/>
    <property type="project" value="TreeGrafter"/>
</dbReference>
<dbReference type="GO" id="GO:0005634">
    <property type="term" value="C:nucleus"/>
    <property type="evidence" value="ECO:0007669"/>
    <property type="project" value="UniProtKB-SubCell"/>
</dbReference>
<dbReference type="GO" id="GO:0016787">
    <property type="term" value="F:hydrolase activity"/>
    <property type="evidence" value="ECO:0007669"/>
    <property type="project" value="UniProtKB-KW"/>
</dbReference>
<reference evidence="8" key="1">
    <citation type="submission" date="2020-04" db="EMBL/GenBank/DDBJ databases">
        <authorList>
            <person name="Alioto T."/>
            <person name="Alioto T."/>
            <person name="Gomez Garrido J."/>
        </authorList>
    </citation>
    <scope>NUCLEOTIDE SEQUENCE</scope>
    <source>
        <strain evidence="8">A484AB</strain>
    </source>
</reference>
<name>A0A6S7H474_PARCT</name>
<keyword evidence="5 7" id="KW-0067">ATP-binding</keyword>
<evidence type="ECO:0000256" key="6">
    <source>
        <dbReference type="ARBA" id="ARBA00034617"/>
    </source>
</evidence>
<evidence type="ECO:0000256" key="2">
    <source>
        <dbReference type="ARBA" id="ARBA00022741"/>
    </source>
</evidence>
<comment type="caution">
    <text evidence="8">The sequence shown here is derived from an EMBL/GenBank/DDBJ whole genome shotgun (WGS) entry which is preliminary data.</text>
</comment>
<comment type="similarity">
    <text evidence="1 7">Belongs to the helicase family. RecQ subfamily.</text>
</comment>
<keyword evidence="9" id="KW-1185">Reference proteome</keyword>
<dbReference type="EMBL" id="CACRXK020003098">
    <property type="protein sequence ID" value="CAB3997439.1"/>
    <property type="molecule type" value="Genomic_DNA"/>
</dbReference>
<sequence length="571" mass="63813">MESNVQGTVIVVECYFVKKPLHHVPVAQNQTTPSTVTETVPAYMPCETSAKLAVLRTIFKYDNFKGKQEEAIDAILSRHDSLVILPTGAGKTLCYAIPAIISGGVTIVVCPLLSLMLDQVQKLRSKGLSVTYINSSITKSDRDAIMHNMASDDPPYNFVFVTPETAVSEDVKSLLSTMKGKDTLKYIVVDESHCVDMWGLGFRPAYAELGSLSSLSCPIVALTATCTSRTEKVITSSLGLTNPTIVRQTCNRENISLFVKRKKGDGKEQVVDEILSNHKQNCGIVYCLQRADTTDMAYLLQTKGINATYYHGALDPYKKNENFQSWLDGKALVMCATVAFGMGIDKPDVRFVIHLSLPPSLECYAQEFGRAGRDGKEATSIVFSRFEDRTRHLKLISELMDGDHRSLKLKQLNEVVKFCIQPKCRKLHLVNYFGEDCEHLCCNMCDVCLEKTNAEPQIANDQALDVLSCLKNMCMSQNKVTSSLLMLVYRGSKRKEVTAKSLHVVPEFGKGKGVFSEYELKQFIQVLITEDVIIEELRGQKESGLHPYLRCGDKEEFIRQGELTILRYKMK</sequence>
<comment type="catalytic activity">
    <reaction evidence="6 7">
        <text>Couples ATP hydrolysis with the unwinding of duplex DNA by translocating in the 3'-5' direction.</text>
        <dbReference type="EC" id="5.6.2.4"/>
    </reaction>
</comment>
<dbReference type="GO" id="GO:0005737">
    <property type="term" value="C:cytoplasm"/>
    <property type="evidence" value="ECO:0007669"/>
    <property type="project" value="TreeGrafter"/>
</dbReference>
<accession>A0A6S7H474</accession>
<dbReference type="InterPro" id="IPR001650">
    <property type="entry name" value="Helicase_C-like"/>
</dbReference>
<dbReference type="Gene3D" id="1.10.10.10">
    <property type="entry name" value="Winged helix-like DNA-binding domain superfamily/Winged helix DNA-binding domain"/>
    <property type="match status" value="1"/>
</dbReference>
<evidence type="ECO:0000256" key="4">
    <source>
        <dbReference type="ARBA" id="ARBA00022806"/>
    </source>
</evidence>
<dbReference type="PROSITE" id="PS51194">
    <property type="entry name" value="HELICASE_CTER"/>
    <property type="match status" value="1"/>
</dbReference>
<dbReference type="GO" id="GO:0003676">
    <property type="term" value="F:nucleic acid binding"/>
    <property type="evidence" value="ECO:0007669"/>
    <property type="project" value="InterPro"/>
</dbReference>
<dbReference type="GO" id="GO:0005524">
    <property type="term" value="F:ATP binding"/>
    <property type="evidence" value="ECO:0007669"/>
    <property type="project" value="UniProtKB-KW"/>
</dbReference>
<dbReference type="GO" id="GO:0043138">
    <property type="term" value="F:3'-5' DNA helicase activity"/>
    <property type="evidence" value="ECO:0007669"/>
    <property type="project" value="UniProtKB-EC"/>
</dbReference>
<dbReference type="InterPro" id="IPR004589">
    <property type="entry name" value="DNA_helicase_ATP-dep_RecQ"/>
</dbReference>
<dbReference type="CDD" id="cd17920">
    <property type="entry name" value="DEXHc_RecQ"/>
    <property type="match status" value="1"/>
</dbReference>
<dbReference type="GO" id="GO:0009378">
    <property type="term" value="F:four-way junction helicase activity"/>
    <property type="evidence" value="ECO:0007669"/>
    <property type="project" value="TreeGrafter"/>
</dbReference>
<dbReference type="InterPro" id="IPR018982">
    <property type="entry name" value="RQC_domain"/>
</dbReference>
<dbReference type="GO" id="GO:0000724">
    <property type="term" value="P:double-strand break repair via homologous recombination"/>
    <property type="evidence" value="ECO:0007669"/>
    <property type="project" value="TreeGrafter"/>
</dbReference>
<gene>
    <name evidence="8" type="ORF">PACLA_8A047178</name>
</gene>
<dbReference type="SUPFAM" id="SSF46785">
    <property type="entry name" value="Winged helix' DNA-binding domain"/>
    <property type="match status" value="1"/>
</dbReference>
<dbReference type="AlphaFoldDB" id="A0A6S7H474"/>
<keyword evidence="7" id="KW-0539">Nucleus</keyword>
<comment type="catalytic activity">
    <reaction evidence="7">
        <text>ATP + H2O = ADP + phosphate + H(+)</text>
        <dbReference type="Rhea" id="RHEA:13065"/>
        <dbReference type="ChEBI" id="CHEBI:15377"/>
        <dbReference type="ChEBI" id="CHEBI:15378"/>
        <dbReference type="ChEBI" id="CHEBI:30616"/>
        <dbReference type="ChEBI" id="CHEBI:43474"/>
        <dbReference type="ChEBI" id="CHEBI:456216"/>
    </reaction>
</comment>
<dbReference type="PANTHER" id="PTHR13710">
    <property type="entry name" value="DNA HELICASE RECQ FAMILY MEMBER"/>
    <property type="match status" value="1"/>
</dbReference>
<dbReference type="InterPro" id="IPR027417">
    <property type="entry name" value="P-loop_NTPase"/>
</dbReference>
<evidence type="ECO:0000256" key="7">
    <source>
        <dbReference type="RuleBase" id="RU364117"/>
    </source>
</evidence>